<dbReference type="OrthoDB" id="6247994at2759"/>
<dbReference type="EMBL" id="KL596650">
    <property type="protein sequence ID" value="KER31125.1"/>
    <property type="molecule type" value="Genomic_DNA"/>
</dbReference>
<dbReference type="AlphaFoldDB" id="A0A075A687"/>
<proteinExistence type="predicted"/>
<evidence type="ECO:0000313" key="2">
    <source>
        <dbReference type="EMBL" id="KER31125.1"/>
    </source>
</evidence>
<keyword evidence="3" id="KW-1185">Reference proteome</keyword>
<name>A0A075A687_OPIVI</name>
<sequence length="144" mass="15999">MIRSIFLSSTLQKIGLLRSAKKKRQRWYVDKDNEPMELRRLLAVPSVSCHVEELSRLADQPLKQSFSSGTADGDESSGNRALYALLEKVDNSTNTTELLDVASESFRTYLGLEVLFPKVSTPTGDEFDVPEQDLQGAGPPDQLP</sequence>
<dbReference type="GeneID" id="20316763"/>
<dbReference type="RefSeq" id="XP_009165118.1">
    <property type="nucleotide sequence ID" value="XM_009166854.1"/>
</dbReference>
<dbReference type="KEGG" id="ovi:T265_02575"/>
<protein>
    <submittedName>
        <fullName evidence="2">Uncharacterized protein</fullName>
    </submittedName>
</protein>
<feature type="region of interest" description="Disordered" evidence="1">
    <location>
        <begin position="121"/>
        <end position="144"/>
    </location>
</feature>
<gene>
    <name evidence="2" type="ORF">T265_02575</name>
</gene>
<accession>A0A075A687</accession>
<reference evidence="2 3" key="1">
    <citation type="submission" date="2013-11" db="EMBL/GenBank/DDBJ databases">
        <title>Opisthorchis viverrini - life in the bile duct.</title>
        <authorList>
            <person name="Young N.D."/>
            <person name="Nagarajan N."/>
            <person name="Lin S.J."/>
            <person name="Korhonen P.K."/>
            <person name="Jex A.R."/>
            <person name="Hall R.S."/>
            <person name="Safavi-Hemami H."/>
            <person name="Kaewkong W."/>
            <person name="Bertrand D."/>
            <person name="Gao S."/>
            <person name="Seet Q."/>
            <person name="Wongkham S."/>
            <person name="Teh B.T."/>
            <person name="Wongkham C."/>
            <person name="Intapan P.M."/>
            <person name="Maleewong W."/>
            <person name="Yang X."/>
            <person name="Hu M."/>
            <person name="Wang Z."/>
            <person name="Hofmann A."/>
            <person name="Sternberg P.W."/>
            <person name="Tan P."/>
            <person name="Wang J."/>
            <person name="Gasser R.B."/>
        </authorList>
    </citation>
    <scope>NUCLEOTIDE SEQUENCE [LARGE SCALE GENOMIC DNA]</scope>
</reference>
<evidence type="ECO:0000313" key="3">
    <source>
        <dbReference type="Proteomes" id="UP000054324"/>
    </source>
</evidence>
<dbReference type="Proteomes" id="UP000054324">
    <property type="component" value="Unassembled WGS sequence"/>
</dbReference>
<dbReference type="CTD" id="20316763"/>
<organism evidence="2 3">
    <name type="scientific">Opisthorchis viverrini</name>
    <name type="common">Southeast Asian liver fluke</name>
    <dbReference type="NCBI Taxonomy" id="6198"/>
    <lineage>
        <taxon>Eukaryota</taxon>
        <taxon>Metazoa</taxon>
        <taxon>Spiralia</taxon>
        <taxon>Lophotrochozoa</taxon>
        <taxon>Platyhelminthes</taxon>
        <taxon>Trematoda</taxon>
        <taxon>Digenea</taxon>
        <taxon>Opisthorchiida</taxon>
        <taxon>Opisthorchiata</taxon>
        <taxon>Opisthorchiidae</taxon>
        <taxon>Opisthorchis</taxon>
    </lineage>
</organism>
<evidence type="ECO:0000256" key="1">
    <source>
        <dbReference type="SAM" id="MobiDB-lite"/>
    </source>
</evidence>